<proteinExistence type="predicted"/>
<keyword evidence="3" id="KW-1185">Reference proteome</keyword>
<name>A0A7J9M1G2_GOSSC</name>
<reference evidence="2 3" key="1">
    <citation type="journal article" date="2019" name="Genome Biol. Evol.">
        <title>Insights into the evolution of the New World diploid cottons (Gossypium, subgenus Houzingenia) based on genome sequencing.</title>
        <authorList>
            <person name="Grover C.E."/>
            <person name="Arick M.A. 2nd"/>
            <person name="Thrash A."/>
            <person name="Conover J.L."/>
            <person name="Sanders W.S."/>
            <person name="Peterson D.G."/>
            <person name="Frelichowski J.E."/>
            <person name="Scheffler J.A."/>
            <person name="Scheffler B.E."/>
            <person name="Wendel J.F."/>
        </authorList>
    </citation>
    <scope>NUCLEOTIDE SEQUENCE [LARGE SCALE GENOMIC DNA]</scope>
    <source>
        <strain evidence="2">1</strain>
        <tissue evidence="2">Leaf</tissue>
    </source>
</reference>
<protein>
    <submittedName>
        <fullName evidence="2">Uncharacterized protein</fullName>
    </submittedName>
</protein>
<dbReference type="Proteomes" id="UP000593576">
    <property type="component" value="Unassembled WGS sequence"/>
</dbReference>
<gene>
    <name evidence="2" type="ORF">Goshw_006033</name>
</gene>
<feature type="signal peptide" evidence="1">
    <location>
        <begin position="1"/>
        <end position="21"/>
    </location>
</feature>
<feature type="chain" id="PRO_5029794409" evidence="1">
    <location>
        <begin position="22"/>
        <end position="121"/>
    </location>
</feature>
<dbReference type="AlphaFoldDB" id="A0A7J9M1G2"/>
<evidence type="ECO:0000256" key="1">
    <source>
        <dbReference type="SAM" id="SignalP"/>
    </source>
</evidence>
<accession>A0A7J9M1G2</accession>
<dbReference type="EMBL" id="JABFAF010000009">
    <property type="protein sequence ID" value="MBA0864778.1"/>
    <property type="molecule type" value="Genomic_DNA"/>
</dbReference>
<evidence type="ECO:0000313" key="3">
    <source>
        <dbReference type="Proteomes" id="UP000593576"/>
    </source>
</evidence>
<organism evidence="2 3">
    <name type="scientific">Gossypium schwendimanii</name>
    <name type="common">Cotton</name>
    <dbReference type="NCBI Taxonomy" id="34291"/>
    <lineage>
        <taxon>Eukaryota</taxon>
        <taxon>Viridiplantae</taxon>
        <taxon>Streptophyta</taxon>
        <taxon>Embryophyta</taxon>
        <taxon>Tracheophyta</taxon>
        <taxon>Spermatophyta</taxon>
        <taxon>Magnoliopsida</taxon>
        <taxon>eudicotyledons</taxon>
        <taxon>Gunneridae</taxon>
        <taxon>Pentapetalae</taxon>
        <taxon>rosids</taxon>
        <taxon>malvids</taxon>
        <taxon>Malvales</taxon>
        <taxon>Malvaceae</taxon>
        <taxon>Malvoideae</taxon>
        <taxon>Gossypium</taxon>
    </lineage>
</organism>
<comment type="caution">
    <text evidence="2">The sequence shown here is derived from an EMBL/GenBank/DDBJ whole genome shotgun (WGS) entry which is preliminary data.</text>
</comment>
<keyword evidence="1" id="KW-0732">Signal</keyword>
<sequence>MTNLNQLSLVLVFFLSSFTLSSLSTSAILLKVNVHLLKVKTPLPVILSKLVENFYNSKSIGNHKFSLKALSTPEVIAAKDSTQLETFIMKLRAANAKAMLNVYNETIKKPSSPQALKAFNC</sequence>
<evidence type="ECO:0000313" key="2">
    <source>
        <dbReference type="EMBL" id="MBA0864778.1"/>
    </source>
</evidence>